<keyword evidence="6" id="KW-0067">ATP-binding</keyword>
<evidence type="ECO:0000256" key="3">
    <source>
        <dbReference type="ARBA" id="ARBA00022679"/>
    </source>
</evidence>
<reference evidence="8" key="1">
    <citation type="submission" date="2022-12" db="EMBL/GenBank/DDBJ databases">
        <title>Chromosome-Level Genome Assembly of Japanese Cedar (Cryptomeriajaponica D. Don).</title>
        <authorList>
            <person name="Fujino T."/>
            <person name="Yamaguchi K."/>
            <person name="Yokoyama T."/>
            <person name="Hamanaka T."/>
            <person name="Harazono Y."/>
            <person name="Kamada H."/>
            <person name="Kobayashi W."/>
            <person name="Ujino-Ihara T."/>
            <person name="Uchiyama K."/>
            <person name="Matsumoto A."/>
            <person name="Izuno A."/>
            <person name="Tsumura Y."/>
            <person name="Toyoda A."/>
            <person name="Shigenobu S."/>
            <person name="Moriguchi Y."/>
            <person name="Ueno S."/>
            <person name="Kasahara M."/>
        </authorList>
    </citation>
    <scope>NUCLEOTIDE SEQUENCE</scope>
</reference>
<evidence type="ECO:0000256" key="4">
    <source>
        <dbReference type="ARBA" id="ARBA00022741"/>
    </source>
</evidence>
<dbReference type="Gene3D" id="3.40.1190.20">
    <property type="match status" value="1"/>
</dbReference>
<dbReference type="EC" id="2.7.1.35" evidence="2"/>
<keyword evidence="5" id="KW-0418">Kinase</keyword>
<evidence type="ECO:0000256" key="5">
    <source>
        <dbReference type="ARBA" id="ARBA00022777"/>
    </source>
</evidence>
<evidence type="ECO:0000256" key="6">
    <source>
        <dbReference type="ARBA" id="ARBA00022840"/>
    </source>
</evidence>
<sequence length="192" mass="21679">MQAYQRSLLPLADIITPNRFEASKLTGIDIDSSSESAMEQALEAVDILHNMGVRIVVITSFQIASLKDQLACILSYKPSPRSDCNVDYGPIKPPLPEAYMIRIPKLDCSFTGTGDLFAALLTGWLRNTNFDIKKSFENTTNSIHEILEDTFSWYRRVNDGSVQSQELRLVQNRAHIICPKQIRFIAEKIVFP</sequence>
<dbReference type="InterPro" id="IPR013749">
    <property type="entry name" value="PM/HMP-P_kinase-1"/>
</dbReference>
<dbReference type="PANTHER" id="PTHR10534">
    <property type="entry name" value="PYRIDOXAL KINASE"/>
    <property type="match status" value="1"/>
</dbReference>
<organism evidence="8 9">
    <name type="scientific">Cryptomeria japonica</name>
    <name type="common">Japanese cedar</name>
    <name type="synonym">Cupressus japonica</name>
    <dbReference type="NCBI Taxonomy" id="3369"/>
    <lineage>
        <taxon>Eukaryota</taxon>
        <taxon>Viridiplantae</taxon>
        <taxon>Streptophyta</taxon>
        <taxon>Embryophyta</taxon>
        <taxon>Tracheophyta</taxon>
        <taxon>Spermatophyta</taxon>
        <taxon>Pinopsida</taxon>
        <taxon>Pinidae</taxon>
        <taxon>Conifers II</taxon>
        <taxon>Cupressales</taxon>
        <taxon>Cupressaceae</taxon>
        <taxon>Cryptomeria</taxon>
    </lineage>
</organism>
<keyword evidence="4" id="KW-0547">Nucleotide-binding</keyword>
<evidence type="ECO:0000259" key="7">
    <source>
        <dbReference type="Pfam" id="PF08543"/>
    </source>
</evidence>
<keyword evidence="3" id="KW-0808">Transferase</keyword>
<dbReference type="GO" id="GO:0009443">
    <property type="term" value="P:pyridoxal 5'-phosphate salvage"/>
    <property type="evidence" value="ECO:0007669"/>
    <property type="project" value="InterPro"/>
</dbReference>
<keyword evidence="9" id="KW-1185">Reference proteome</keyword>
<evidence type="ECO:0000313" key="8">
    <source>
        <dbReference type="EMBL" id="GLJ59517.1"/>
    </source>
</evidence>
<evidence type="ECO:0000256" key="2">
    <source>
        <dbReference type="ARBA" id="ARBA00012104"/>
    </source>
</evidence>
<dbReference type="InterPro" id="IPR029056">
    <property type="entry name" value="Ribokinase-like"/>
</dbReference>
<dbReference type="AlphaFoldDB" id="A0AAD3NW45"/>
<dbReference type="EMBL" id="BSEH01001002">
    <property type="protein sequence ID" value="GLJ59517.1"/>
    <property type="molecule type" value="Genomic_DNA"/>
</dbReference>
<protein>
    <recommendedName>
        <fullName evidence="2">pyridoxal kinase</fullName>
        <ecNumber evidence="2">2.7.1.35</ecNumber>
    </recommendedName>
</protein>
<dbReference type="Proteomes" id="UP001234787">
    <property type="component" value="Unassembled WGS sequence"/>
</dbReference>
<dbReference type="InterPro" id="IPR004625">
    <property type="entry name" value="PyrdxlKinase"/>
</dbReference>
<evidence type="ECO:0000256" key="1">
    <source>
        <dbReference type="ARBA" id="ARBA00008805"/>
    </source>
</evidence>
<accession>A0AAD3NW45</accession>
<gene>
    <name evidence="8" type="ORF">SUGI_1512300</name>
</gene>
<comment type="similarity">
    <text evidence="1">Belongs to the pyridoxine kinase family.</text>
</comment>
<dbReference type="GO" id="GO:0005829">
    <property type="term" value="C:cytosol"/>
    <property type="evidence" value="ECO:0007669"/>
    <property type="project" value="TreeGrafter"/>
</dbReference>
<evidence type="ECO:0000313" key="9">
    <source>
        <dbReference type="Proteomes" id="UP001234787"/>
    </source>
</evidence>
<dbReference type="PANTHER" id="PTHR10534:SF2">
    <property type="entry name" value="PYRIDOXAL KINASE"/>
    <property type="match status" value="1"/>
</dbReference>
<dbReference type="Pfam" id="PF08543">
    <property type="entry name" value="Phos_pyr_kin"/>
    <property type="match status" value="1"/>
</dbReference>
<name>A0AAD3NW45_CRYJA</name>
<feature type="domain" description="Pyridoxamine kinase/Phosphomethylpyrimidine kinase" evidence="7">
    <location>
        <begin position="2"/>
        <end position="65"/>
    </location>
</feature>
<comment type="caution">
    <text evidence="8">The sequence shown here is derived from an EMBL/GenBank/DDBJ whole genome shotgun (WGS) entry which is preliminary data.</text>
</comment>
<dbReference type="GO" id="GO:0005524">
    <property type="term" value="F:ATP binding"/>
    <property type="evidence" value="ECO:0007669"/>
    <property type="project" value="UniProtKB-KW"/>
</dbReference>
<dbReference type="SUPFAM" id="SSF53613">
    <property type="entry name" value="Ribokinase-like"/>
    <property type="match status" value="1"/>
</dbReference>
<dbReference type="GO" id="GO:0008478">
    <property type="term" value="F:pyridoxal kinase activity"/>
    <property type="evidence" value="ECO:0007669"/>
    <property type="project" value="UniProtKB-EC"/>
</dbReference>
<proteinExistence type="inferred from homology"/>